<gene>
    <name evidence="4" type="ORF">FHR99_001437</name>
</gene>
<sequence length="193" mass="20682">MIRKTMLASLLVASSFGAYANDLSYSYIEAGVLDVDLDGIDADGFGLNLSAELGDIAFVRIGYGDIETDDRFSVFGFTDEISLSEVSLGIGFHTPLANNVDLVGELSIGRQEVEFSVFEDEETVKGASLGVRGKVNRFVELNAGVGYSDVDDDSETSLGAGIRAYLNRDISLALNYATGDDVDVTTLSARFNF</sequence>
<dbReference type="RefSeq" id="WP_183409838.1">
    <property type="nucleotide sequence ID" value="NZ_JACHWY010000001.1"/>
</dbReference>
<evidence type="ECO:0000313" key="5">
    <source>
        <dbReference type="Proteomes" id="UP000537130"/>
    </source>
</evidence>
<evidence type="ECO:0000259" key="3">
    <source>
        <dbReference type="Pfam" id="PF13505"/>
    </source>
</evidence>
<dbReference type="Proteomes" id="UP000537130">
    <property type="component" value="Unassembled WGS sequence"/>
</dbReference>
<reference evidence="4 5" key="1">
    <citation type="submission" date="2020-08" db="EMBL/GenBank/DDBJ databases">
        <title>Genomic Encyclopedia of Type Strains, Phase III (KMG-III): the genomes of soil and plant-associated and newly described type strains.</title>
        <authorList>
            <person name="Whitman W."/>
        </authorList>
    </citation>
    <scope>NUCLEOTIDE SEQUENCE [LARGE SCALE GENOMIC DNA]</scope>
    <source>
        <strain evidence="4 5">CECT 8654</strain>
    </source>
</reference>
<name>A0A7W4W4B8_9GAMM</name>
<feature type="signal peptide" evidence="2">
    <location>
        <begin position="1"/>
        <end position="20"/>
    </location>
</feature>
<dbReference type="EMBL" id="JACHWY010000001">
    <property type="protein sequence ID" value="MBB3047201.1"/>
    <property type="molecule type" value="Genomic_DNA"/>
</dbReference>
<keyword evidence="5" id="KW-1185">Reference proteome</keyword>
<evidence type="ECO:0000256" key="1">
    <source>
        <dbReference type="ARBA" id="ARBA00022729"/>
    </source>
</evidence>
<dbReference type="AlphaFoldDB" id="A0A7W4W4B8"/>
<comment type="caution">
    <text evidence="4">The sequence shown here is derived from an EMBL/GenBank/DDBJ whole genome shotgun (WGS) entry which is preliminary data.</text>
</comment>
<feature type="domain" description="Outer membrane protein beta-barrel" evidence="3">
    <location>
        <begin position="9"/>
        <end position="180"/>
    </location>
</feature>
<dbReference type="Pfam" id="PF13505">
    <property type="entry name" value="OMP_b-brl"/>
    <property type="match status" value="1"/>
</dbReference>
<keyword evidence="1 2" id="KW-0732">Signal</keyword>
<proteinExistence type="predicted"/>
<dbReference type="SUPFAM" id="SSF56935">
    <property type="entry name" value="Porins"/>
    <property type="match status" value="1"/>
</dbReference>
<feature type="chain" id="PRO_5030753261" description="Outer membrane protein beta-barrel domain-containing protein" evidence="2">
    <location>
        <begin position="21"/>
        <end position="193"/>
    </location>
</feature>
<accession>A0A7W4W4B8</accession>
<protein>
    <recommendedName>
        <fullName evidence="3">Outer membrane protein beta-barrel domain-containing protein</fullName>
    </recommendedName>
</protein>
<organism evidence="4 5">
    <name type="scientific">Litorivivens lipolytica</name>
    <dbReference type="NCBI Taxonomy" id="1524264"/>
    <lineage>
        <taxon>Bacteria</taxon>
        <taxon>Pseudomonadati</taxon>
        <taxon>Pseudomonadota</taxon>
        <taxon>Gammaproteobacteria</taxon>
        <taxon>Litorivivens</taxon>
    </lineage>
</organism>
<dbReference type="InterPro" id="IPR027385">
    <property type="entry name" value="Beta-barrel_OMP"/>
</dbReference>
<evidence type="ECO:0000313" key="4">
    <source>
        <dbReference type="EMBL" id="MBB3047201.1"/>
    </source>
</evidence>
<evidence type="ECO:0000256" key="2">
    <source>
        <dbReference type="SAM" id="SignalP"/>
    </source>
</evidence>